<feature type="region of interest" description="Disordered" evidence="6">
    <location>
        <begin position="295"/>
        <end position="377"/>
    </location>
</feature>
<evidence type="ECO:0000256" key="1">
    <source>
        <dbReference type="ARBA" id="ARBA00004170"/>
    </source>
</evidence>
<dbReference type="Pfam" id="PF14604">
    <property type="entry name" value="SH3_9"/>
    <property type="match status" value="1"/>
</dbReference>
<dbReference type="GO" id="GO:0005737">
    <property type="term" value="C:cytoplasm"/>
    <property type="evidence" value="ECO:0007669"/>
    <property type="project" value="InterPro"/>
</dbReference>
<dbReference type="PRINTS" id="PR00452">
    <property type="entry name" value="SH3DOMAIN"/>
</dbReference>
<dbReference type="EMBL" id="JANBTW010000004">
    <property type="protein sequence ID" value="KAJ2680529.1"/>
    <property type="molecule type" value="Genomic_DNA"/>
</dbReference>
<comment type="subcellular location">
    <subcellularLocation>
        <location evidence="1">Membrane</location>
        <topology evidence="1">Peripheral membrane protein</topology>
    </subcellularLocation>
</comment>
<proteinExistence type="predicted"/>
<reference evidence="9" key="1">
    <citation type="submission" date="2022-07" db="EMBL/GenBank/DDBJ databases">
        <title>Phylogenomic reconstructions and comparative analyses of Kickxellomycotina fungi.</title>
        <authorList>
            <person name="Reynolds N.K."/>
            <person name="Stajich J.E."/>
            <person name="Barry K."/>
            <person name="Grigoriev I.V."/>
            <person name="Crous P."/>
            <person name="Smith M.E."/>
        </authorList>
    </citation>
    <scope>NUCLEOTIDE SEQUENCE</scope>
    <source>
        <strain evidence="9">NRRL 3115</strain>
    </source>
</reference>
<dbReference type="Gene3D" id="2.30.30.40">
    <property type="entry name" value="SH3 Domains"/>
    <property type="match status" value="1"/>
</dbReference>
<feature type="domain" description="BAR" evidence="8">
    <location>
        <begin position="18"/>
        <end position="242"/>
    </location>
</feature>
<keyword evidence="2 5" id="KW-0728">SH3 domain</keyword>
<evidence type="ECO:0000256" key="5">
    <source>
        <dbReference type="PROSITE-ProRule" id="PRU00192"/>
    </source>
</evidence>
<dbReference type="InterPro" id="IPR001452">
    <property type="entry name" value="SH3_domain"/>
</dbReference>
<accession>A0A9W8GBY2</accession>
<dbReference type="PROSITE" id="PS51021">
    <property type="entry name" value="BAR"/>
    <property type="match status" value="1"/>
</dbReference>
<dbReference type="SMART" id="SM00326">
    <property type="entry name" value="SH3"/>
    <property type="match status" value="1"/>
</dbReference>
<dbReference type="Proteomes" id="UP001151518">
    <property type="component" value="Unassembled WGS sequence"/>
</dbReference>
<dbReference type="Gene3D" id="1.20.1270.60">
    <property type="entry name" value="Arfaptin homology (AH) domain/BAR domain"/>
    <property type="match status" value="1"/>
</dbReference>
<dbReference type="CDD" id="cd00174">
    <property type="entry name" value="SH3"/>
    <property type="match status" value="1"/>
</dbReference>
<name>A0A9W8GBY2_9FUNG</name>
<evidence type="ECO:0000256" key="6">
    <source>
        <dbReference type="SAM" id="MobiDB-lite"/>
    </source>
</evidence>
<evidence type="ECO:0000259" key="8">
    <source>
        <dbReference type="PROSITE" id="PS51021"/>
    </source>
</evidence>
<dbReference type="SUPFAM" id="SSF50044">
    <property type="entry name" value="SH3-domain"/>
    <property type="match status" value="1"/>
</dbReference>
<dbReference type="OrthoDB" id="14167at2759"/>
<dbReference type="PANTHER" id="PTHR14167">
    <property type="entry name" value="SH3 DOMAIN-CONTAINING"/>
    <property type="match status" value="1"/>
</dbReference>
<evidence type="ECO:0008006" key="11">
    <source>
        <dbReference type="Google" id="ProtNLM"/>
    </source>
</evidence>
<evidence type="ECO:0000259" key="7">
    <source>
        <dbReference type="PROSITE" id="PS50002"/>
    </source>
</evidence>
<protein>
    <recommendedName>
        <fullName evidence="11">BAR-domain-containing protein</fullName>
    </recommendedName>
</protein>
<organism evidence="9 10">
    <name type="scientific">Coemansia spiralis</name>
    <dbReference type="NCBI Taxonomy" id="417178"/>
    <lineage>
        <taxon>Eukaryota</taxon>
        <taxon>Fungi</taxon>
        <taxon>Fungi incertae sedis</taxon>
        <taxon>Zoopagomycota</taxon>
        <taxon>Kickxellomycotina</taxon>
        <taxon>Kickxellomycetes</taxon>
        <taxon>Kickxellales</taxon>
        <taxon>Kickxellaceae</taxon>
        <taxon>Coemansia</taxon>
    </lineage>
</organism>
<dbReference type="Pfam" id="PF03114">
    <property type="entry name" value="BAR"/>
    <property type="match status" value="1"/>
</dbReference>
<keyword evidence="3" id="KW-0175">Coiled coil</keyword>
<evidence type="ECO:0000313" key="9">
    <source>
        <dbReference type="EMBL" id="KAJ2680529.1"/>
    </source>
</evidence>
<dbReference type="AlphaFoldDB" id="A0A9W8GBY2"/>
<dbReference type="InterPro" id="IPR050384">
    <property type="entry name" value="Endophilin_SH3RF"/>
</dbReference>
<evidence type="ECO:0000256" key="2">
    <source>
        <dbReference type="ARBA" id="ARBA00022443"/>
    </source>
</evidence>
<feature type="compositionally biased region" description="Low complexity" evidence="6">
    <location>
        <begin position="322"/>
        <end position="340"/>
    </location>
</feature>
<gene>
    <name evidence="9" type="ORF">GGI25_000502</name>
</gene>
<feature type="domain" description="SH3" evidence="7">
    <location>
        <begin position="373"/>
        <end position="444"/>
    </location>
</feature>
<evidence type="ECO:0000256" key="4">
    <source>
        <dbReference type="ARBA" id="ARBA00023136"/>
    </source>
</evidence>
<dbReference type="SMART" id="SM00721">
    <property type="entry name" value="BAR"/>
    <property type="match status" value="1"/>
</dbReference>
<dbReference type="PANTHER" id="PTHR14167:SF81">
    <property type="entry name" value="ENDOPHILIN-A"/>
    <property type="match status" value="1"/>
</dbReference>
<keyword evidence="4" id="KW-0472">Membrane</keyword>
<evidence type="ECO:0000256" key="3">
    <source>
        <dbReference type="ARBA" id="ARBA00023054"/>
    </source>
</evidence>
<dbReference type="InterPro" id="IPR004148">
    <property type="entry name" value="BAR_dom"/>
</dbReference>
<comment type="caution">
    <text evidence="9">The sequence shown here is derived from an EMBL/GenBank/DDBJ whole genome shotgun (WGS) entry which is preliminary data.</text>
</comment>
<dbReference type="InterPro" id="IPR027267">
    <property type="entry name" value="AH/BAR_dom_sf"/>
</dbReference>
<dbReference type="SUPFAM" id="SSF103657">
    <property type="entry name" value="BAR/IMD domain-like"/>
    <property type="match status" value="1"/>
</dbReference>
<dbReference type="InterPro" id="IPR036028">
    <property type="entry name" value="SH3-like_dom_sf"/>
</dbReference>
<evidence type="ECO:0000313" key="10">
    <source>
        <dbReference type="Proteomes" id="UP001151518"/>
    </source>
</evidence>
<sequence length="495" mass="55123">MSAIKRGIGKLGQRTGELLGIDSGTKIEVSEEFKDLLFETDHRHSGTEAFHAALLLYTNQLLKKKDASDNSKLKLYLLENLGSSMVRLGSGLPKDSGYGHALRELGKAEERMSEHQVEFVNKSKEGMLPTLQRSLDDFKEYVSLQKKLESRRSEYDSKLVKFQKARKDNMTVEDELRTAQVRYEDAYDDLAYRMLDMQDKEQDCLREAYSLYQAQLAYHQSCFEELGRLRGMFEDCLKAKRAPAAERHPLGRALDSRRAALTMRGSEMSGSARQPIPFGTASSVSLSRSVSHSVASRHYRNGSSQFSDISDEIGGGYDSGMAAKQEQARQPQPPQFARVQSDSVATTPGRQGGMPTAAPRRHAPAPPTPSRSPRRTLRRSIYKFHANEIGELPMEKGDIVEVVERIDDGWWKGKLVYSVSAGVNGPQVGKTGLFPANYTEDCNETDIPSTPISGGHQRSASLAPPSVKDCACGCSEFEPSNFQPNKCKTCFHHHY</sequence>
<dbReference type="PROSITE" id="PS50002">
    <property type="entry name" value="SH3"/>
    <property type="match status" value="1"/>
</dbReference>